<evidence type="ECO:0000313" key="7">
    <source>
        <dbReference type="Proteomes" id="UP000642125"/>
    </source>
</evidence>
<dbReference type="Proteomes" id="UP000642125">
    <property type="component" value="Unassembled WGS sequence"/>
</dbReference>
<dbReference type="PROSITE" id="PS50932">
    <property type="entry name" value="HTH_LACI_2"/>
    <property type="match status" value="1"/>
</dbReference>
<dbReference type="Pfam" id="PF13377">
    <property type="entry name" value="Peripla_BP_3"/>
    <property type="match status" value="1"/>
</dbReference>
<proteinExistence type="predicted"/>
<dbReference type="InterPro" id="IPR000843">
    <property type="entry name" value="HTH_LacI"/>
</dbReference>
<name>A0A919U6Y8_9CELL</name>
<dbReference type="SUPFAM" id="SSF47413">
    <property type="entry name" value="lambda repressor-like DNA-binding domains"/>
    <property type="match status" value="1"/>
</dbReference>
<keyword evidence="3" id="KW-0804">Transcription</keyword>
<dbReference type="AlphaFoldDB" id="A0A919U6Y8"/>
<reference evidence="6" key="1">
    <citation type="submission" date="2021-01" db="EMBL/GenBank/DDBJ databases">
        <title>Whole genome shotgun sequence of Cellulomonas pakistanensis NBRC 110800.</title>
        <authorList>
            <person name="Komaki H."/>
            <person name="Tamura T."/>
        </authorList>
    </citation>
    <scope>NUCLEOTIDE SEQUENCE</scope>
    <source>
        <strain evidence="6">NBRC 110800</strain>
    </source>
</reference>
<dbReference type="PRINTS" id="PR00036">
    <property type="entry name" value="HTHLACI"/>
</dbReference>
<keyword evidence="1" id="KW-0805">Transcription regulation</keyword>
<feature type="region of interest" description="Disordered" evidence="4">
    <location>
        <begin position="1"/>
        <end position="23"/>
    </location>
</feature>
<dbReference type="PANTHER" id="PTHR30146">
    <property type="entry name" value="LACI-RELATED TRANSCRIPTIONAL REPRESSOR"/>
    <property type="match status" value="1"/>
</dbReference>
<sequence>MLSDPRDDVARSDDDNDDEEATVPSTLATVRTRLTDLAEQAGVSTATVSRVLNGKPGVSSQARQAVLAALDVLGYERPEKLRTRPAGLVGLVVPELSNPVFPAMAQAMESMLTQRGYTPLLCAQQPGGTTEDQYVEILLDHDVSGILFVSGLHADTQASVERYHALRGRGLPIVLVNGKADGVDAPSIATDDAVAIELSVRHLVALGHRRIGLAIGPERFVPAARKRQAFADQLRAQLGVEDAAPHVNTTLFTVEGGATAAHELIDSGHTAIICGSDLMALGAIRAARSRGLRVPEDLSVVGFDDSPLIGFTDPPLTTVRQPVQAMGQAAVSALMAEINGTPTSRTELLFHPELIVRGSTSSAPASPGGPA</sequence>
<dbReference type="SMART" id="SM00354">
    <property type="entry name" value="HTH_LACI"/>
    <property type="match status" value="1"/>
</dbReference>
<organism evidence="6 7">
    <name type="scientific">Cellulomonas pakistanensis</name>
    <dbReference type="NCBI Taxonomy" id="992287"/>
    <lineage>
        <taxon>Bacteria</taxon>
        <taxon>Bacillati</taxon>
        <taxon>Actinomycetota</taxon>
        <taxon>Actinomycetes</taxon>
        <taxon>Micrococcales</taxon>
        <taxon>Cellulomonadaceae</taxon>
        <taxon>Cellulomonas</taxon>
    </lineage>
</organism>
<dbReference type="Gene3D" id="3.40.50.2300">
    <property type="match status" value="2"/>
</dbReference>
<comment type="caution">
    <text evidence="6">The sequence shown here is derived from an EMBL/GenBank/DDBJ whole genome shotgun (WGS) entry which is preliminary data.</text>
</comment>
<keyword evidence="2" id="KW-0238">DNA-binding</keyword>
<gene>
    <name evidence="6" type="primary">malR</name>
    <name evidence="6" type="ORF">Cpa01nite_21260</name>
</gene>
<dbReference type="InterPro" id="IPR010982">
    <property type="entry name" value="Lambda_DNA-bd_dom_sf"/>
</dbReference>
<evidence type="ECO:0000259" key="5">
    <source>
        <dbReference type="PROSITE" id="PS50932"/>
    </source>
</evidence>
<accession>A0A919U6Y8</accession>
<evidence type="ECO:0000256" key="3">
    <source>
        <dbReference type="ARBA" id="ARBA00023163"/>
    </source>
</evidence>
<keyword evidence="7" id="KW-1185">Reference proteome</keyword>
<evidence type="ECO:0000256" key="4">
    <source>
        <dbReference type="SAM" id="MobiDB-lite"/>
    </source>
</evidence>
<dbReference type="Pfam" id="PF00356">
    <property type="entry name" value="LacI"/>
    <property type="match status" value="1"/>
</dbReference>
<dbReference type="SUPFAM" id="SSF53822">
    <property type="entry name" value="Periplasmic binding protein-like I"/>
    <property type="match status" value="1"/>
</dbReference>
<dbReference type="PANTHER" id="PTHR30146:SF153">
    <property type="entry name" value="LACTOSE OPERON REPRESSOR"/>
    <property type="match status" value="1"/>
</dbReference>
<dbReference type="EMBL" id="BONO01000015">
    <property type="protein sequence ID" value="GIG36745.1"/>
    <property type="molecule type" value="Genomic_DNA"/>
</dbReference>
<evidence type="ECO:0000256" key="1">
    <source>
        <dbReference type="ARBA" id="ARBA00023015"/>
    </source>
</evidence>
<dbReference type="Gene3D" id="1.10.260.40">
    <property type="entry name" value="lambda repressor-like DNA-binding domains"/>
    <property type="match status" value="1"/>
</dbReference>
<dbReference type="GO" id="GO:0000976">
    <property type="term" value="F:transcription cis-regulatory region binding"/>
    <property type="evidence" value="ECO:0007669"/>
    <property type="project" value="TreeGrafter"/>
</dbReference>
<evidence type="ECO:0000256" key="2">
    <source>
        <dbReference type="ARBA" id="ARBA00023125"/>
    </source>
</evidence>
<dbReference type="InterPro" id="IPR046335">
    <property type="entry name" value="LacI/GalR-like_sensor"/>
</dbReference>
<dbReference type="CDD" id="cd06292">
    <property type="entry name" value="PBP1_AglR_RafR-like"/>
    <property type="match status" value="1"/>
</dbReference>
<feature type="compositionally biased region" description="Basic and acidic residues" evidence="4">
    <location>
        <begin position="1"/>
        <end position="13"/>
    </location>
</feature>
<protein>
    <submittedName>
        <fullName evidence="6">HTH-type transcriptional regulator MalR</fullName>
    </submittedName>
</protein>
<evidence type="ECO:0000313" key="6">
    <source>
        <dbReference type="EMBL" id="GIG36745.1"/>
    </source>
</evidence>
<dbReference type="GO" id="GO:0003700">
    <property type="term" value="F:DNA-binding transcription factor activity"/>
    <property type="evidence" value="ECO:0007669"/>
    <property type="project" value="TreeGrafter"/>
</dbReference>
<dbReference type="CDD" id="cd01392">
    <property type="entry name" value="HTH_LacI"/>
    <property type="match status" value="1"/>
</dbReference>
<dbReference type="InterPro" id="IPR028082">
    <property type="entry name" value="Peripla_BP_I"/>
</dbReference>
<feature type="domain" description="HTH lacI-type" evidence="5">
    <location>
        <begin position="32"/>
        <end position="83"/>
    </location>
</feature>
<dbReference type="PROSITE" id="PS00356">
    <property type="entry name" value="HTH_LACI_1"/>
    <property type="match status" value="1"/>
</dbReference>